<dbReference type="RefSeq" id="WP_055656915.1">
    <property type="nucleotide sequence ID" value="NZ_CABIXC010000008.1"/>
</dbReference>
<dbReference type="InterPro" id="IPR011051">
    <property type="entry name" value="RmlC_Cupin_sf"/>
</dbReference>
<keyword evidence="3" id="KW-0413">Isomerase</keyword>
<keyword evidence="2" id="KW-0862">Zinc</keyword>
<evidence type="ECO:0000256" key="1">
    <source>
        <dbReference type="ARBA" id="ARBA00022723"/>
    </source>
</evidence>
<dbReference type="SUPFAM" id="SSF51182">
    <property type="entry name" value="RmlC-like cupins"/>
    <property type="match status" value="1"/>
</dbReference>
<dbReference type="Proteomes" id="UP000095651">
    <property type="component" value="Unassembled WGS sequence"/>
</dbReference>
<sequence length="586" mass="66897">MNIAGKYNNYDPHPKKVIPGFEDQAWEGVPAVKAELTRKAEDILSREKRAVLCLDFYPGVAKEELMELALSLNPAKIMDMEDYAKSEEVLNREFHDFITEDRVFGVICHKKLADFFDAAKLEAAAAELEAQKEGLVVIAGVGAGLISRGDIYVYCGITRWEIQLRYRKGMPNWHCTNSDAPILTKYKRAFFIEWRLADRYKKERYDQFDYVLESEETGNPKLITGQAFRGGLEKVSAEPFRMEPYFDPGVWGGHWMQENFGLDPEKENFAWSFDGVPEENCLNLTYGSVTVKIPAIDLVMYRPHELLGERVHGRFGAEFPIRFDLLDTMGGGNLSLQVHPLTEYIQDSFGMHYTQDESYYLLDAAEDEETYVYLGVKNGVDRDAMARDLKRAEKGEIPFPAEEYVNRVPVKKHDHILIPAGTIHCSGKNTMVLEISATPYIFTFKLWDWGRVGLDGIPRPIHVEHGLKNIQWDRDTDWIYDNIVHQETVLSDEPGKMVERTGLHNREFIDTCRYTLTEAASVETDDSVHVMNLVDGRCARIESMDGSFEPFEIHYAETAIVPAAAKCYRIVPEDGEIKMVVASVRR</sequence>
<dbReference type="InterPro" id="IPR051804">
    <property type="entry name" value="Carb_Metab_Reg_Kinase/Isom"/>
</dbReference>
<reference evidence="3 4" key="1">
    <citation type="submission" date="2015-09" db="EMBL/GenBank/DDBJ databases">
        <authorList>
            <consortium name="Pathogen Informatics"/>
        </authorList>
    </citation>
    <scope>NUCLEOTIDE SEQUENCE [LARGE SCALE GENOMIC DNA]</scope>
    <source>
        <strain evidence="3 4">2789STDY5608850</strain>
    </source>
</reference>
<gene>
    <name evidence="3" type="primary">gmuF_1</name>
    <name evidence="3" type="ORF">ERS852407_03361</name>
</gene>
<dbReference type="AlphaFoldDB" id="A0A174GIM7"/>
<proteinExistence type="predicted"/>
<dbReference type="GO" id="GO:0046872">
    <property type="term" value="F:metal ion binding"/>
    <property type="evidence" value="ECO:0007669"/>
    <property type="project" value="UniProtKB-KW"/>
</dbReference>
<dbReference type="EC" id="5.3.1.8" evidence="3"/>
<dbReference type="EMBL" id="CYZE01000008">
    <property type="protein sequence ID" value="CUO60866.1"/>
    <property type="molecule type" value="Genomic_DNA"/>
</dbReference>
<accession>A0A174GIM7</accession>
<protein>
    <submittedName>
        <fullName evidence="3">Mannose-6-phosphate isomerase</fullName>
        <ecNumber evidence="3">5.3.1.8</ecNumber>
    </submittedName>
</protein>
<evidence type="ECO:0000313" key="4">
    <source>
        <dbReference type="Proteomes" id="UP000095651"/>
    </source>
</evidence>
<keyword evidence="1" id="KW-0479">Metal-binding</keyword>
<dbReference type="PANTHER" id="PTHR42742:SF3">
    <property type="entry name" value="FRUCTOKINASE"/>
    <property type="match status" value="1"/>
</dbReference>
<evidence type="ECO:0000256" key="2">
    <source>
        <dbReference type="ARBA" id="ARBA00022833"/>
    </source>
</evidence>
<evidence type="ECO:0000313" key="3">
    <source>
        <dbReference type="EMBL" id="CUO60866.1"/>
    </source>
</evidence>
<dbReference type="CDD" id="cd07010">
    <property type="entry name" value="cupin_PMI_type_I_N_bac"/>
    <property type="match status" value="1"/>
</dbReference>
<dbReference type="Gene3D" id="2.60.120.10">
    <property type="entry name" value="Jelly Rolls"/>
    <property type="match status" value="1"/>
</dbReference>
<organism evidence="3 4">
    <name type="scientific">Hungatella hathewayi</name>
    <dbReference type="NCBI Taxonomy" id="154046"/>
    <lineage>
        <taxon>Bacteria</taxon>
        <taxon>Bacillati</taxon>
        <taxon>Bacillota</taxon>
        <taxon>Clostridia</taxon>
        <taxon>Lachnospirales</taxon>
        <taxon>Lachnospiraceae</taxon>
        <taxon>Hungatella</taxon>
    </lineage>
</organism>
<dbReference type="PANTHER" id="PTHR42742">
    <property type="entry name" value="TRANSCRIPTIONAL REPRESSOR MPRA"/>
    <property type="match status" value="1"/>
</dbReference>
<name>A0A174GIM7_9FIRM</name>
<dbReference type="GO" id="GO:0004476">
    <property type="term" value="F:mannose-6-phosphate isomerase activity"/>
    <property type="evidence" value="ECO:0007669"/>
    <property type="project" value="UniProtKB-EC"/>
</dbReference>
<dbReference type="InterPro" id="IPR014710">
    <property type="entry name" value="RmlC-like_jellyroll"/>
</dbReference>